<dbReference type="InterPro" id="IPR036291">
    <property type="entry name" value="NAD(P)-bd_dom_sf"/>
</dbReference>
<dbReference type="SUPFAM" id="SSF51735">
    <property type="entry name" value="NAD(P)-binding Rossmann-fold domains"/>
    <property type="match status" value="1"/>
</dbReference>
<dbReference type="Pfam" id="PF22725">
    <property type="entry name" value="GFO_IDH_MocA_C3"/>
    <property type="match status" value="1"/>
</dbReference>
<sequence>MTVRFGIVGVGTLAELHARAINLVDGAELVACVGRRPDVAKRFAHAHGCEYVGDLDSLLDRTDCDVIVVTTPSGTHADIGVRAARRGKHVLCEKPLDVSVEKADQLIAACAENDVLLGVIFQSRFGPGARALKNAVDQGRFGRLAQCSAYVPWYRSHDYYTSADWRGTLADDGGALMNQGIHAVDLLLWLAGDVEEVSARVQTRMHDIEVEDNAVAWLTFASGSLGMIQSSTSCYPGESKRVEIKGELGSVTLVDDVPVLWDFAVAAPEDKGIARLRELAVGAQGASDPKAVSLEGHRAQYEDFVAAIRDGRPPAIPGAEGRRSIHLIRSIYASSETGRTVRL</sequence>
<dbReference type="AlphaFoldDB" id="A0A1G6N6X5"/>
<dbReference type="InterPro" id="IPR000683">
    <property type="entry name" value="Gfo/Idh/MocA-like_OxRdtase_N"/>
</dbReference>
<dbReference type="Gene3D" id="3.30.360.10">
    <property type="entry name" value="Dihydrodipicolinate Reductase, domain 2"/>
    <property type="match status" value="1"/>
</dbReference>
<accession>A0A1G6N6X5</accession>
<evidence type="ECO:0000259" key="3">
    <source>
        <dbReference type="Pfam" id="PF22725"/>
    </source>
</evidence>
<dbReference type="RefSeq" id="WP_093182939.1">
    <property type="nucleotide sequence ID" value="NZ_FMYH01000003.1"/>
</dbReference>
<dbReference type="GO" id="GO:0000166">
    <property type="term" value="F:nucleotide binding"/>
    <property type="evidence" value="ECO:0007669"/>
    <property type="project" value="InterPro"/>
</dbReference>
<evidence type="ECO:0000313" key="4">
    <source>
        <dbReference type="EMBL" id="SDC63147.1"/>
    </source>
</evidence>
<dbReference type="Gene3D" id="3.40.50.720">
    <property type="entry name" value="NAD(P)-binding Rossmann-like Domain"/>
    <property type="match status" value="1"/>
</dbReference>
<evidence type="ECO:0000256" key="1">
    <source>
        <dbReference type="ARBA" id="ARBA00023027"/>
    </source>
</evidence>
<dbReference type="InterPro" id="IPR055170">
    <property type="entry name" value="GFO_IDH_MocA-like_dom"/>
</dbReference>
<dbReference type="OrthoDB" id="9815825at2"/>
<evidence type="ECO:0000259" key="2">
    <source>
        <dbReference type="Pfam" id="PF01408"/>
    </source>
</evidence>
<evidence type="ECO:0000313" key="5">
    <source>
        <dbReference type="Proteomes" id="UP000199039"/>
    </source>
</evidence>
<dbReference type="SUPFAM" id="SSF55347">
    <property type="entry name" value="Glyceraldehyde-3-phosphate dehydrogenase-like, C-terminal domain"/>
    <property type="match status" value="1"/>
</dbReference>
<reference evidence="4 5" key="1">
    <citation type="submission" date="2016-09" db="EMBL/GenBank/DDBJ databases">
        <authorList>
            <person name="Capua I."/>
            <person name="De Benedictis P."/>
            <person name="Joannis T."/>
            <person name="Lombin L.H."/>
            <person name="Cattoli G."/>
        </authorList>
    </citation>
    <scope>NUCLEOTIDE SEQUENCE [LARGE SCALE GENOMIC DNA]</scope>
    <source>
        <strain evidence="4 5">ISLP-3</strain>
    </source>
</reference>
<dbReference type="Pfam" id="PF01408">
    <property type="entry name" value="GFO_IDH_MocA"/>
    <property type="match status" value="1"/>
</dbReference>
<organism evidence="4 5">
    <name type="scientific">Sanguibacter gelidistatuariae</name>
    <dbReference type="NCBI Taxonomy" id="1814289"/>
    <lineage>
        <taxon>Bacteria</taxon>
        <taxon>Bacillati</taxon>
        <taxon>Actinomycetota</taxon>
        <taxon>Actinomycetes</taxon>
        <taxon>Micrococcales</taxon>
        <taxon>Sanguibacteraceae</taxon>
        <taxon>Sanguibacter</taxon>
    </lineage>
</organism>
<name>A0A1G6N6X5_9MICO</name>
<dbReference type="InterPro" id="IPR052515">
    <property type="entry name" value="Gfo/Idh/MocA_Oxidoreductase"/>
</dbReference>
<feature type="domain" description="GFO/IDH/MocA-like oxidoreductase" evidence="3">
    <location>
        <begin position="130"/>
        <end position="251"/>
    </location>
</feature>
<dbReference type="PANTHER" id="PTHR43249">
    <property type="entry name" value="UDP-N-ACETYL-2-AMINO-2-DEOXY-D-GLUCURONATE OXIDASE"/>
    <property type="match status" value="1"/>
</dbReference>
<dbReference type="Proteomes" id="UP000199039">
    <property type="component" value="Unassembled WGS sequence"/>
</dbReference>
<dbReference type="STRING" id="1814289.SAMN05216410_2063"/>
<proteinExistence type="predicted"/>
<dbReference type="EMBL" id="FMYH01000003">
    <property type="protein sequence ID" value="SDC63147.1"/>
    <property type="molecule type" value="Genomic_DNA"/>
</dbReference>
<gene>
    <name evidence="4" type="ORF">SAMN05216410_2063</name>
</gene>
<feature type="domain" description="Gfo/Idh/MocA-like oxidoreductase N-terminal" evidence="2">
    <location>
        <begin position="3"/>
        <end position="120"/>
    </location>
</feature>
<dbReference type="PANTHER" id="PTHR43249:SF1">
    <property type="entry name" value="D-GLUCOSIDE 3-DEHYDROGENASE"/>
    <property type="match status" value="1"/>
</dbReference>
<protein>
    <submittedName>
        <fullName evidence="4">Predicted dehydrogenase</fullName>
    </submittedName>
</protein>
<keyword evidence="1" id="KW-0520">NAD</keyword>
<keyword evidence="5" id="KW-1185">Reference proteome</keyword>